<feature type="region of interest" description="Disordered" evidence="2">
    <location>
        <begin position="413"/>
        <end position="436"/>
    </location>
</feature>
<accession>A0A6M0IK72</accession>
<keyword evidence="1" id="KW-0175">Coiled coil</keyword>
<feature type="coiled-coil region" evidence="1">
    <location>
        <begin position="549"/>
        <end position="583"/>
    </location>
</feature>
<proteinExistence type="predicted"/>
<evidence type="ECO:0000313" key="4">
    <source>
        <dbReference type="EMBL" id="NEU67781.1"/>
    </source>
</evidence>
<reference evidence="4 5" key="1">
    <citation type="submission" date="2020-02" db="EMBL/GenBank/DDBJ databases">
        <title>Draft genome sequence of two Spirosoma agri KCTC 52727 and Spirosoma terrae KCTC 52035.</title>
        <authorList>
            <person name="Rojas J."/>
            <person name="Ambika Manirajan B."/>
            <person name="Ratering S."/>
            <person name="Suarez C."/>
            <person name="Schnell S."/>
        </authorList>
    </citation>
    <scope>NUCLEOTIDE SEQUENCE [LARGE SCALE GENOMIC DNA]</scope>
    <source>
        <strain evidence="4 5">KCTC 52727</strain>
    </source>
</reference>
<keyword evidence="5" id="KW-1185">Reference proteome</keyword>
<comment type="caution">
    <text evidence="4">The sequence shown here is derived from an EMBL/GenBank/DDBJ whole genome shotgun (WGS) entry which is preliminary data.</text>
</comment>
<dbReference type="Pfam" id="PF20155">
    <property type="entry name" value="TMP_3"/>
    <property type="match status" value="1"/>
</dbReference>
<evidence type="ECO:0000259" key="3">
    <source>
        <dbReference type="Pfam" id="PF20155"/>
    </source>
</evidence>
<feature type="domain" description="Tape measure protein N-terminal" evidence="3">
    <location>
        <begin position="2"/>
        <end position="168"/>
    </location>
</feature>
<name>A0A6M0IK72_9BACT</name>
<protein>
    <submittedName>
        <fullName evidence="4">Tape measure protein</fullName>
    </submittedName>
</protein>
<dbReference type="InterPro" id="IPR013491">
    <property type="entry name" value="Tape_meas_N"/>
</dbReference>
<dbReference type="NCBIfam" id="TIGR02675">
    <property type="entry name" value="tape_meas_nterm"/>
    <property type="match status" value="1"/>
</dbReference>
<gene>
    <name evidence="4" type="ORF">GK091_12900</name>
</gene>
<evidence type="ECO:0000313" key="5">
    <source>
        <dbReference type="Proteomes" id="UP000477386"/>
    </source>
</evidence>
<dbReference type="EMBL" id="JAAGNZ010000001">
    <property type="protein sequence ID" value="NEU67781.1"/>
    <property type="molecule type" value="Genomic_DNA"/>
</dbReference>
<sequence>MLRSKTKAEALLSDTRNFATNTPFGLKEAANGAKQLLAYGFAAKDLIPTLSRLGDISAGLGLPLERLTFLYGTTKTQGRLFAQDLNQFVGSGIPLISELAKQFGVGEEAVRKLVEEGKVGFPEVKKAIESMTSTGGLFAGTLDAQSKSLNGLRERLSDAYEGMLNDIGKQNEEIIGGVLTTVTEAVLHYQDFIEILQVVVATYGAYKAALLLSNVAQLKDIAFTEAQAIAKAQAANSLGFLTLSQTKAAASTALLTRAQVLLNGSLLANPYVLIATALAGLAAAYFTFREEALEVKSAQFLLSESSKGVSTDLRKQSIEVTSLTGILKNQNVAESERRAAYDKINAITPDILKGLDYEKAKTADLTKEVNLYLASLEKKIRLEAAQGALKSAIEQDIEAAEKLKKAEDDLVRKRADAKKKPTLPTGPDARGGGVGAFQDANAAQRELEQAIETKKKTGDVINQINGNISTLYKAGTKDAINAEIQRLETVRGSIDKLSPAYKDNEIRLAELTKQRDALNSSETKGHAVQAITIEYLDAEIKKKKESLDLNKGDKANAQIRKEIETLEAQKRRLTGDKTKAEKDADKVGPYGSVSYWENISKKAQEILDRTPADQKGKIAQQQAIKLNADQMAEEARKKIATRSFDEEISYKREQYELYQRWVDAYGKQAADTQFAELIKSGQGYLDYLNTQIAALEAKKSSGKLSPTDTKNLSGLLDQRNDITAKKSGIDLFREGLEKARNESTTLAGYLSVLKQKQEELNAKPDTKEYFELRRQVAEQIVGTQQDLRTQLGQYLADVTGSEEQRLAITRKYADLRAGLLEQYQGKRTSVGKVGEYQGKLGQLNQGEADEIKEVNERAVQASKAFKKLDEVILESGRAAMKKRLALLNDALEKEKLLADTQEYQSKLKERNDLQLAIKDDDLSRINEYGQLVAQLGEAYMQLGGEIGDAGAFMSGFASNLSMITAAFKENMTAAEGMQLILSATVNIVSSITSAAAQRKQAEEAYYASVIAQQKEYNQLLNEQIGMQAEQNENVFTKDYEGRLKDRFAQLQGATKGYMESLRKLSEGQAKTGQRDKVDWGAVGKNAASGAAIGTAIAGPIGTAIGAIAGGLIGLFGAKKKADEFASLLGTYPELISKTKDGQTEFNKELATTLINQGLVDDKTKALLQDTLDWADQMEKAKAAIKEIVRDLVGGLGDKLRDNLVNAFKEGTDAATAFGSAVSDILENLVTKMLFSQAFNGVLTDLQEEMSKSLDTQNGGDGSVIDDFQRFNENSKESLEQYNLWLKQFQDAAAASGISVLKPTNSTTSTPNSVSGAIKSITEETAGILASQIGAIRITQADTNQAVRESLVFLSNISSNSNYLSYLKSMDERLGRIESNGKSDPLRAKGV</sequence>
<organism evidence="4 5">
    <name type="scientific">Spirosoma agri</name>
    <dbReference type="NCBI Taxonomy" id="1987381"/>
    <lineage>
        <taxon>Bacteria</taxon>
        <taxon>Pseudomonadati</taxon>
        <taxon>Bacteroidota</taxon>
        <taxon>Cytophagia</taxon>
        <taxon>Cytophagales</taxon>
        <taxon>Cytophagaceae</taxon>
        <taxon>Spirosoma</taxon>
    </lineage>
</organism>
<dbReference type="Proteomes" id="UP000477386">
    <property type="component" value="Unassembled WGS sequence"/>
</dbReference>
<evidence type="ECO:0000256" key="2">
    <source>
        <dbReference type="SAM" id="MobiDB-lite"/>
    </source>
</evidence>
<evidence type="ECO:0000256" key="1">
    <source>
        <dbReference type="SAM" id="Coils"/>
    </source>
</evidence>